<evidence type="ECO:0000259" key="3">
    <source>
        <dbReference type="Pfam" id="PF07971"/>
    </source>
</evidence>
<keyword evidence="6" id="KW-1185">Reference proteome</keyword>
<organism evidence="5 6">
    <name type="scientific">Paraconiothyrium brasiliense</name>
    <dbReference type="NCBI Taxonomy" id="300254"/>
    <lineage>
        <taxon>Eukaryota</taxon>
        <taxon>Fungi</taxon>
        <taxon>Dikarya</taxon>
        <taxon>Ascomycota</taxon>
        <taxon>Pezizomycotina</taxon>
        <taxon>Dothideomycetes</taxon>
        <taxon>Pleosporomycetidae</taxon>
        <taxon>Pleosporales</taxon>
        <taxon>Massarineae</taxon>
        <taxon>Didymosphaeriaceae</taxon>
        <taxon>Paraconiothyrium</taxon>
    </lineage>
</organism>
<evidence type="ECO:0008006" key="7">
    <source>
        <dbReference type="Google" id="ProtNLM"/>
    </source>
</evidence>
<evidence type="ECO:0000313" key="6">
    <source>
        <dbReference type="Proteomes" id="UP001521785"/>
    </source>
</evidence>
<keyword evidence="2" id="KW-0732">Signal</keyword>
<proteinExistence type="predicted"/>
<accession>A0ABR3S770</accession>
<dbReference type="InterPro" id="IPR050883">
    <property type="entry name" value="PNGase"/>
</dbReference>
<dbReference type="Gene3D" id="2.70.98.10">
    <property type="match status" value="1"/>
</dbReference>
<comment type="caution">
    <text evidence="5">The sequence shown here is derived from an EMBL/GenBank/DDBJ whole genome shotgun (WGS) entry which is preliminary data.</text>
</comment>
<dbReference type="Gene3D" id="1.20.1050.60">
    <property type="entry name" value="alpha-1,2-mannosidase"/>
    <property type="match status" value="1"/>
</dbReference>
<evidence type="ECO:0000256" key="2">
    <source>
        <dbReference type="SAM" id="SignalP"/>
    </source>
</evidence>
<dbReference type="Gene3D" id="3.30.2080.10">
    <property type="entry name" value="GH92 mannosidase domain"/>
    <property type="match status" value="1"/>
</dbReference>
<gene>
    <name evidence="5" type="ORF">SLS60_000771</name>
</gene>
<sequence length="695" mass="75631">MVHFWRWSPTAVLCTTLAIAATTSPKRANASDVLDYVNPLIGSQAGGNVFAGATLPYGMVKASPDVNGENTGGFSTDGSQITGFSALHDSGTGGNPSLGNFPVFPQLCTSEDINTCKFPITARAINYTNDSITAKPGYFGVTLENGIKAKMTVSDHAALFEFEFPRDSNENGSADPLIMLDLTDLWASRQNASISVEAEDGSEAARLKGNGTFLPSFGAGSYTAYFCLDLSGGTVKDSGVWVNNRAGTEPKDLYVTRGFNLFHLEAGGFVRFRGPVSGPISARVGISFISTDQACRSAEDEIPGPEYEFDDLVSKAQDAWRQKLAPISIEPGGVDESMLVSFWSSVYRTMISPQDYTGENPHWTSSEPGWTQGGSDADNVLVDAYVKNITNIDWNLAYEAIVNDAENEPLEWSIEGRGGLASWKRLNYGKSPGCKIYTDFVPSGLAVPYLDFDPNGFGTNSRSISRTLEYSYNDFNLATLAKSLGKDTFKKYIERAGSWQHLFKADQTSEINGTDTGFTGFFQFVPHDIAKLIELLGGEETFLKRLDFFHTSGLADIDIPSRFNSSLAGLPGNDDSGAMASFNLFSTIGLFPNPGQNVYFIIPPFFESVSITSPATNKTASIRNFNFDKGFQNIYIQSARLNGEEYSKNWIGHEFFTEGWTLELVLGREESSWGTAVEDRPPSFSDATGSVGYLH</sequence>
<reference evidence="5 6" key="1">
    <citation type="submission" date="2024-02" db="EMBL/GenBank/DDBJ databases">
        <title>De novo assembly and annotation of 12 fungi associated with fruit tree decline syndrome in Ontario, Canada.</title>
        <authorList>
            <person name="Sulman M."/>
            <person name="Ellouze W."/>
            <person name="Ilyukhin E."/>
        </authorList>
    </citation>
    <scope>NUCLEOTIDE SEQUENCE [LARGE SCALE GENOMIC DNA]</scope>
    <source>
        <strain evidence="5 6">M42-189</strain>
    </source>
</reference>
<dbReference type="InterPro" id="IPR014718">
    <property type="entry name" value="GH-type_carb-bd"/>
</dbReference>
<protein>
    <recommendedName>
        <fullName evidence="7">Glycoside hydrolase family 92 protein</fullName>
    </recommendedName>
</protein>
<evidence type="ECO:0000259" key="4">
    <source>
        <dbReference type="Pfam" id="PF17678"/>
    </source>
</evidence>
<evidence type="ECO:0000313" key="5">
    <source>
        <dbReference type="EMBL" id="KAL1612544.1"/>
    </source>
</evidence>
<dbReference type="Pfam" id="PF07971">
    <property type="entry name" value="Glyco_hydro_92"/>
    <property type="match status" value="2"/>
</dbReference>
<dbReference type="PANTHER" id="PTHR12143">
    <property type="entry name" value="PEPTIDE N-GLYCANASE PNGASE -RELATED"/>
    <property type="match status" value="1"/>
</dbReference>
<feature type="signal peptide" evidence="2">
    <location>
        <begin position="1"/>
        <end position="20"/>
    </location>
</feature>
<feature type="domain" description="Glycosyl hydrolase family 92" evidence="3">
    <location>
        <begin position="360"/>
        <end position="552"/>
    </location>
</feature>
<feature type="domain" description="Glycosyl hydrolase family 92" evidence="3">
    <location>
        <begin position="560"/>
        <end position="667"/>
    </location>
</feature>
<dbReference type="Gene3D" id="1.20.1610.10">
    <property type="entry name" value="alpha-1,2-mannosidases domains"/>
    <property type="match status" value="2"/>
</dbReference>
<feature type="region of interest" description="Disordered" evidence="1">
    <location>
        <begin position="675"/>
        <end position="695"/>
    </location>
</feature>
<name>A0ABR3S770_9PLEO</name>
<feature type="chain" id="PRO_5045123401" description="Glycoside hydrolase family 92 protein" evidence="2">
    <location>
        <begin position="21"/>
        <end position="695"/>
    </location>
</feature>
<evidence type="ECO:0000256" key="1">
    <source>
        <dbReference type="SAM" id="MobiDB-lite"/>
    </source>
</evidence>
<dbReference type="EMBL" id="JAKJXO020000001">
    <property type="protein sequence ID" value="KAL1612544.1"/>
    <property type="molecule type" value="Genomic_DNA"/>
</dbReference>
<dbReference type="InterPro" id="IPR041371">
    <property type="entry name" value="GH92_N"/>
</dbReference>
<dbReference type="PANTHER" id="PTHR12143:SF23">
    <property type="entry name" value="PUTATIVE-RELATED"/>
    <property type="match status" value="1"/>
</dbReference>
<feature type="domain" description="Glycosyl hydrolase family 92 N-terminal" evidence="4">
    <location>
        <begin position="36"/>
        <end position="287"/>
    </location>
</feature>
<dbReference type="InterPro" id="IPR012939">
    <property type="entry name" value="Glyco_hydro_92"/>
</dbReference>
<dbReference type="Pfam" id="PF17678">
    <property type="entry name" value="Glyco_hydro_92N"/>
    <property type="match status" value="1"/>
</dbReference>
<dbReference type="Proteomes" id="UP001521785">
    <property type="component" value="Unassembled WGS sequence"/>
</dbReference>